<organism evidence="2 3">
    <name type="scientific">Microbacterium hatanonis</name>
    <dbReference type="NCBI Taxonomy" id="404366"/>
    <lineage>
        <taxon>Bacteria</taxon>
        <taxon>Bacillati</taxon>
        <taxon>Actinomycetota</taxon>
        <taxon>Actinomycetes</taxon>
        <taxon>Micrococcales</taxon>
        <taxon>Microbacteriaceae</taxon>
        <taxon>Microbacterium</taxon>
    </lineage>
</organism>
<dbReference type="SUPFAM" id="SSF52540">
    <property type="entry name" value="P-loop containing nucleoside triphosphate hydrolases"/>
    <property type="match status" value="1"/>
</dbReference>
<gene>
    <name evidence="2" type="ORF">FVP77_03440</name>
</gene>
<reference evidence="2 3" key="1">
    <citation type="submission" date="2019-08" db="EMBL/GenBank/DDBJ databases">
        <authorList>
            <person name="Dong K."/>
        </authorList>
    </citation>
    <scope>NUCLEOTIDE SEQUENCE [LARGE SCALE GENOMIC DNA]</scope>
    <source>
        <strain evidence="2 3">JCM14558</strain>
    </source>
</reference>
<dbReference type="EMBL" id="VRSV01000001">
    <property type="protein sequence ID" value="TXK12539.1"/>
    <property type="molecule type" value="Genomic_DNA"/>
</dbReference>
<dbReference type="Gene3D" id="3.40.50.300">
    <property type="entry name" value="P-loop containing nucleotide triphosphate hydrolases"/>
    <property type="match status" value="1"/>
</dbReference>
<keyword evidence="3" id="KW-1185">Reference proteome</keyword>
<feature type="region of interest" description="Disordered" evidence="1">
    <location>
        <begin position="177"/>
        <end position="199"/>
    </location>
</feature>
<name>A0A5C8I2H4_9MICO</name>
<dbReference type="Proteomes" id="UP000321034">
    <property type="component" value="Unassembled WGS sequence"/>
</dbReference>
<comment type="caution">
    <text evidence="2">The sequence shown here is derived from an EMBL/GenBank/DDBJ whole genome shotgun (WGS) entry which is preliminary data.</text>
</comment>
<dbReference type="OrthoDB" id="572586at2"/>
<evidence type="ECO:0000313" key="2">
    <source>
        <dbReference type="EMBL" id="TXK12539.1"/>
    </source>
</evidence>
<evidence type="ECO:0008006" key="4">
    <source>
        <dbReference type="Google" id="ProtNLM"/>
    </source>
</evidence>
<dbReference type="RefSeq" id="WP_147893261.1">
    <property type="nucleotide sequence ID" value="NZ_BAAANR010000001.1"/>
</dbReference>
<sequence>MNSPSPSAASMMRELRAEVRQNLRRGRVIVAVDGTPGSGQADVADALAAAFAEEGETALRASAADFAGADGRLDADELRRTLVEPFRSSSPGGFSLAPSAEATTAPADALLVVDGDFLLTRELRGLWNWSVWLETHPTSAFARLARDGRAEADPAAASNDALRDAAASYRRSSNPGAAASALIENTDPENPTRIFGDFC</sequence>
<proteinExistence type="predicted"/>
<dbReference type="InterPro" id="IPR027417">
    <property type="entry name" value="P-loop_NTPase"/>
</dbReference>
<evidence type="ECO:0000256" key="1">
    <source>
        <dbReference type="SAM" id="MobiDB-lite"/>
    </source>
</evidence>
<evidence type="ECO:0000313" key="3">
    <source>
        <dbReference type="Proteomes" id="UP000321034"/>
    </source>
</evidence>
<accession>A0A5C8I2H4</accession>
<dbReference type="AlphaFoldDB" id="A0A5C8I2H4"/>
<protein>
    <recommendedName>
        <fullName evidence="4">Uridine kinase</fullName>
    </recommendedName>
</protein>